<dbReference type="EMBL" id="PZQS01000008">
    <property type="protein sequence ID" value="PVD25553.1"/>
    <property type="molecule type" value="Genomic_DNA"/>
</dbReference>
<dbReference type="Gene3D" id="4.10.410.10">
    <property type="entry name" value="Pancreatic trypsin inhibitor Kunitz domain"/>
    <property type="match status" value="1"/>
</dbReference>
<evidence type="ECO:0000256" key="2">
    <source>
        <dbReference type="SAM" id="MobiDB-lite"/>
    </source>
</evidence>
<evidence type="ECO:0000313" key="6">
    <source>
        <dbReference type="Proteomes" id="UP000245119"/>
    </source>
</evidence>
<gene>
    <name evidence="5" type="ORF">C0Q70_13209</name>
</gene>
<dbReference type="FunFam" id="4.10.410.10:FF:000020">
    <property type="entry name" value="Collagen, type VI, alpha 3"/>
    <property type="match status" value="1"/>
</dbReference>
<dbReference type="InterPro" id="IPR002223">
    <property type="entry name" value="Kunitz_BPTI"/>
</dbReference>
<evidence type="ECO:0000256" key="1">
    <source>
        <dbReference type="ARBA" id="ARBA00023157"/>
    </source>
</evidence>
<evidence type="ECO:0000259" key="4">
    <source>
        <dbReference type="PROSITE" id="PS50279"/>
    </source>
</evidence>
<protein>
    <recommendedName>
        <fullName evidence="4">BPTI/Kunitz inhibitor domain-containing protein</fullName>
    </recommendedName>
</protein>
<dbReference type="Pfam" id="PF00014">
    <property type="entry name" value="Kunitz_BPTI"/>
    <property type="match status" value="1"/>
</dbReference>
<dbReference type="Proteomes" id="UP000245119">
    <property type="component" value="Linkage Group LG8"/>
</dbReference>
<dbReference type="GO" id="GO:0004867">
    <property type="term" value="F:serine-type endopeptidase inhibitor activity"/>
    <property type="evidence" value="ECO:0007669"/>
    <property type="project" value="InterPro"/>
</dbReference>
<feature type="signal peptide" evidence="3">
    <location>
        <begin position="1"/>
        <end position="24"/>
    </location>
</feature>
<dbReference type="InterPro" id="IPR050098">
    <property type="entry name" value="TFPI/VKTCI-like"/>
</dbReference>
<evidence type="ECO:0000313" key="5">
    <source>
        <dbReference type="EMBL" id="PVD25553.1"/>
    </source>
</evidence>
<dbReference type="PROSITE" id="PS50279">
    <property type="entry name" value="BPTI_KUNITZ_2"/>
    <property type="match status" value="1"/>
</dbReference>
<keyword evidence="6" id="KW-1185">Reference proteome</keyword>
<proteinExistence type="predicted"/>
<organism evidence="5 6">
    <name type="scientific">Pomacea canaliculata</name>
    <name type="common">Golden apple snail</name>
    <dbReference type="NCBI Taxonomy" id="400727"/>
    <lineage>
        <taxon>Eukaryota</taxon>
        <taxon>Metazoa</taxon>
        <taxon>Spiralia</taxon>
        <taxon>Lophotrochozoa</taxon>
        <taxon>Mollusca</taxon>
        <taxon>Gastropoda</taxon>
        <taxon>Caenogastropoda</taxon>
        <taxon>Architaenioglossa</taxon>
        <taxon>Ampullarioidea</taxon>
        <taxon>Ampullariidae</taxon>
        <taxon>Pomacea</taxon>
    </lineage>
</organism>
<dbReference type="PROSITE" id="PS00280">
    <property type="entry name" value="BPTI_KUNITZ_1"/>
    <property type="match status" value="1"/>
</dbReference>
<dbReference type="AlphaFoldDB" id="A0A2T7NWK3"/>
<comment type="caution">
    <text evidence="5">The sequence shown here is derived from an EMBL/GenBank/DDBJ whole genome shotgun (WGS) entry which is preliminary data.</text>
</comment>
<dbReference type="InterPro" id="IPR020901">
    <property type="entry name" value="Prtase_inh_Kunz-CS"/>
</dbReference>
<dbReference type="PANTHER" id="PTHR10083">
    <property type="entry name" value="KUNITZ-TYPE PROTEASE INHIBITOR-RELATED"/>
    <property type="match status" value="1"/>
</dbReference>
<feature type="domain" description="BPTI/Kunitz inhibitor" evidence="4">
    <location>
        <begin position="150"/>
        <end position="200"/>
    </location>
</feature>
<name>A0A2T7NWK3_POMCA</name>
<feature type="region of interest" description="Disordered" evidence="2">
    <location>
        <begin position="90"/>
        <end position="145"/>
    </location>
</feature>
<feature type="compositionally biased region" description="Low complexity" evidence="2">
    <location>
        <begin position="130"/>
        <end position="143"/>
    </location>
</feature>
<dbReference type="InterPro" id="IPR036880">
    <property type="entry name" value="Kunitz_BPTI_sf"/>
</dbReference>
<dbReference type="SMART" id="SM00131">
    <property type="entry name" value="KU"/>
    <property type="match status" value="1"/>
</dbReference>
<keyword evidence="3" id="KW-0732">Signal</keyword>
<feature type="compositionally biased region" description="Acidic residues" evidence="2">
    <location>
        <begin position="116"/>
        <end position="129"/>
    </location>
</feature>
<accession>A0A2T7NWK3</accession>
<dbReference type="SUPFAM" id="SSF57362">
    <property type="entry name" value="BPTI-like"/>
    <property type="match status" value="1"/>
</dbReference>
<sequence length="202" mass="22392">MSGMREKMKLFLLELCLLSLASHGQLQVSTPTVSPASSLRAEIENLRKFLDEALQAIDNGTVAALDQGTLVSILTQYTQNLMEKHVTEEETAATTEASVTEEEISTPSVDVNSDSTIDDVTETVNENEETTSPVYTTTTTQEQSTRDEICELPPMTGMCRGYFLKFHFDPIKRLCTKFVYGGCGGNANRFNSEEECKKRCQP</sequence>
<keyword evidence="1" id="KW-1015">Disulfide bond</keyword>
<reference evidence="5 6" key="1">
    <citation type="submission" date="2018-04" db="EMBL/GenBank/DDBJ databases">
        <title>The genome of golden apple snail Pomacea canaliculata provides insight into stress tolerance and invasive adaptation.</title>
        <authorList>
            <person name="Liu C."/>
            <person name="Liu B."/>
            <person name="Ren Y."/>
            <person name="Zhang Y."/>
            <person name="Wang H."/>
            <person name="Li S."/>
            <person name="Jiang F."/>
            <person name="Yin L."/>
            <person name="Zhang G."/>
            <person name="Qian W."/>
            <person name="Fan W."/>
        </authorList>
    </citation>
    <scope>NUCLEOTIDE SEQUENCE [LARGE SCALE GENOMIC DNA]</scope>
    <source>
        <strain evidence="5">SZHN2017</strain>
        <tissue evidence="5">Muscle</tissue>
    </source>
</reference>
<feature type="chain" id="PRO_5015493712" description="BPTI/Kunitz inhibitor domain-containing protein" evidence="3">
    <location>
        <begin position="25"/>
        <end position="202"/>
    </location>
</feature>
<dbReference type="PRINTS" id="PR00759">
    <property type="entry name" value="BASICPTASE"/>
</dbReference>
<dbReference type="OrthoDB" id="5950222at2759"/>
<evidence type="ECO:0000256" key="3">
    <source>
        <dbReference type="SAM" id="SignalP"/>
    </source>
</evidence>